<evidence type="ECO:0000313" key="2">
    <source>
        <dbReference type="Proteomes" id="UP001152561"/>
    </source>
</evidence>
<dbReference type="Proteomes" id="UP001152561">
    <property type="component" value="Unassembled WGS sequence"/>
</dbReference>
<protein>
    <submittedName>
        <fullName evidence="1">Uncharacterized protein</fullName>
    </submittedName>
</protein>
<keyword evidence="2" id="KW-1185">Reference proteome</keyword>
<reference evidence="2" key="1">
    <citation type="journal article" date="2023" name="Proc. Natl. Acad. Sci. U.S.A.">
        <title>Genomic and structural basis for evolution of tropane alkaloid biosynthesis.</title>
        <authorList>
            <person name="Wanga Y.-J."/>
            <person name="Taina T."/>
            <person name="Yua J.-Y."/>
            <person name="Lia J."/>
            <person name="Xua B."/>
            <person name="Chenc J."/>
            <person name="D'Auriad J.C."/>
            <person name="Huanga J.-P."/>
            <person name="Huanga S.-X."/>
        </authorList>
    </citation>
    <scope>NUCLEOTIDE SEQUENCE [LARGE SCALE GENOMIC DNA]</scope>
    <source>
        <strain evidence="2">cv. KIB-2019</strain>
    </source>
</reference>
<accession>A0A9Q1RKF2</accession>
<comment type="caution">
    <text evidence="1">The sequence shown here is derived from an EMBL/GenBank/DDBJ whole genome shotgun (WGS) entry which is preliminary data.</text>
</comment>
<proteinExistence type="predicted"/>
<name>A0A9Q1RKF2_9SOLA</name>
<organism evidence="1 2">
    <name type="scientific">Anisodus acutangulus</name>
    <dbReference type="NCBI Taxonomy" id="402998"/>
    <lineage>
        <taxon>Eukaryota</taxon>
        <taxon>Viridiplantae</taxon>
        <taxon>Streptophyta</taxon>
        <taxon>Embryophyta</taxon>
        <taxon>Tracheophyta</taxon>
        <taxon>Spermatophyta</taxon>
        <taxon>Magnoliopsida</taxon>
        <taxon>eudicotyledons</taxon>
        <taxon>Gunneridae</taxon>
        <taxon>Pentapetalae</taxon>
        <taxon>asterids</taxon>
        <taxon>lamiids</taxon>
        <taxon>Solanales</taxon>
        <taxon>Solanaceae</taxon>
        <taxon>Solanoideae</taxon>
        <taxon>Hyoscyameae</taxon>
        <taxon>Anisodus</taxon>
    </lineage>
</organism>
<dbReference type="EMBL" id="JAJAGQ010000004">
    <property type="protein sequence ID" value="KAJ8564785.1"/>
    <property type="molecule type" value="Genomic_DNA"/>
</dbReference>
<gene>
    <name evidence="1" type="ORF">K7X08_001245</name>
</gene>
<dbReference type="AlphaFoldDB" id="A0A9Q1RKF2"/>
<sequence length="107" mass="12190">MDNLLSFSTPVLDNAQSVENLLRRSANLRKLSCILREPWQCPSLDFLSQLESLKVFYYGMIEVKLCGNEATGLAWQIQEEQNDMGNEQLKVLITHPKWSSGAFSQEP</sequence>
<evidence type="ECO:0000313" key="1">
    <source>
        <dbReference type="EMBL" id="KAJ8564785.1"/>
    </source>
</evidence>